<keyword evidence="2" id="KW-1185">Reference proteome</keyword>
<accession>A0AAE9C6S2</accession>
<sequence length="39" mass="4257">MSHPLNKISSSQILKKPSISRFLAIVGFAHNKTIVGKAH</sequence>
<reference evidence="1 2" key="1">
    <citation type="submission" date="2021-07" db="EMBL/GenBank/DDBJ databases">
        <authorList>
            <person name="Bleriot I."/>
            <person name="Blasco L."/>
            <person name="Pacios O."/>
            <person name="Fernandez-Garcia L."/>
            <person name="Ambroa A."/>
            <person name="Lopez M."/>
            <person name="Ortiz-Cartagena C."/>
            <person name="Fernandez-Cuenca F."/>
            <person name="Oteo J."/>
            <person name="Pascual A."/>
            <person name="Martinez-Martinez L."/>
            <person name="Domingo-Calap P."/>
            <person name="Wood T.K."/>
            <person name="Tomas M."/>
        </authorList>
    </citation>
    <scope>NUCLEOTIDE SEQUENCE [LARGE SCALE GENOMIC DNA]</scope>
</reference>
<name>A0AAE9C6S2_9CAUD</name>
<evidence type="ECO:0000313" key="1">
    <source>
        <dbReference type="EMBL" id="UEP19644.1"/>
    </source>
</evidence>
<evidence type="ECO:0000313" key="2">
    <source>
        <dbReference type="Proteomes" id="UP000828387"/>
    </source>
</evidence>
<dbReference type="EMBL" id="MZ571830">
    <property type="protein sequence ID" value="UEP19644.1"/>
    <property type="molecule type" value="Genomic_DNA"/>
</dbReference>
<proteinExistence type="predicted"/>
<dbReference type="Proteomes" id="UP000828387">
    <property type="component" value="Segment"/>
</dbReference>
<organism evidence="1 2">
    <name type="scientific">Klebsiella phage vB_KpnS-VAC51</name>
    <dbReference type="NCBI Taxonomy" id="2866698"/>
    <lineage>
        <taxon>Viruses</taxon>
        <taxon>Duplodnaviria</taxon>
        <taxon>Heunggongvirae</taxon>
        <taxon>Uroviricota</taxon>
        <taxon>Caudoviricetes</taxon>
        <taxon>Demerecviridae</taxon>
        <taxon>Sugarlandvirus</taxon>
        <taxon>Sugarlandvirus VAC51</taxon>
    </lineage>
</organism>
<protein>
    <submittedName>
        <fullName evidence="1">Uncharacterized protein</fullName>
    </submittedName>
</protein>